<dbReference type="EMBL" id="CAFBPG010000042">
    <property type="protein sequence ID" value="CAB5010479.1"/>
    <property type="molecule type" value="Genomic_DNA"/>
</dbReference>
<dbReference type="EMBL" id="CAEZXT010000031">
    <property type="protein sequence ID" value="CAB4697532.1"/>
    <property type="molecule type" value="Genomic_DNA"/>
</dbReference>
<dbReference type="InterPro" id="IPR000253">
    <property type="entry name" value="FHA_dom"/>
</dbReference>
<evidence type="ECO:0000259" key="1">
    <source>
        <dbReference type="PROSITE" id="PS50006"/>
    </source>
</evidence>
<dbReference type="EMBL" id="CAFBJH010000046">
    <property type="protein sequence ID" value="CAB4850446.1"/>
    <property type="molecule type" value="Genomic_DNA"/>
</dbReference>
<dbReference type="SUPFAM" id="SSF49879">
    <property type="entry name" value="SMAD/FHA domain"/>
    <property type="match status" value="1"/>
</dbReference>
<evidence type="ECO:0000313" key="2">
    <source>
        <dbReference type="EMBL" id="CAB4584171.1"/>
    </source>
</evidence>
<evidence type="ECO:0000313" key="9">
    <source>
        <dbReference type="EMBL" id="CAB4973602.1"/>
    </source>
</evidence>
<dbReference type="EMBL" id="CAEZWS010000053">
    <property type="protein sequence ID" value="CAB4669492.1"/>
    <property type="molecule type" value="Genomic_DNA"/>
</dbReference>
<name>A0A6J7Q372_9ZZZZ</name>
<evidence type="ECO:0000313" key="8">
    <source>
        <dbReference type="EMBL" id="CAB4897323.1"/>
    </source>
</evidence>
<evidence type="ECO:0000313" key="7">
    <source>
        <dbReference type="EMBL" id="CAB4850446.1"/>
    </source>
</evidence>
<dbReference type="Gene3D" id="2.60.200.20">
    <property type="match status" value="1"/>
</dbReference>
<protein>
    <submittedName>
        <fullName evidence="10">Unannotated protein</fullName>
    </submittedName>
</protein>
<dbReference type="EMBL" id="CAFBQZ010000071">
    <property type="protein sequence ID" value="CAB5074230.1"/>
    <property type="molecule type" value="Genomic_DNA"/>
</dbReference>
<dbReference type="InterPro" id="IPR050923">
    <property type="entry name" value="Cell_Proc_Reg/RNA_Proc"/>
</dbReference>
<evidence type="ECO:0000313" key="4">
    <source>
        <dbReference type="EMBL" id="CAB4697532.1"/>
    </source>
</evidence>
<dbReference type="InterPro" id="IPR008984">
    <property type="entry name" value="SMAD_FHA_dom_sf"/>
</dbReference>
<reference evidence="10" key="1">
    <citation type="submission" date="2020-05" db="EMBL/GenBank/DDBJ databases">
        <authorList>
            <person name="Chiriac C."/>
            <person name="Salcher M."/>
            <person name="Ghai R."/>
            <person name="Kavagutti S V."/>
        </authorList>
    </citation>
    <scope>NUCLEOTIDE SEQUENCE</scope>
</reference>
<evidence type="ECO:0000313" key="11">
    <source>
        <dbReference type="EMBL" id="CAB5074230.1"/>
    </source>
</evidence>
<proteinExistence type="predicted"/>
<evidence type="ECO:0000313" key="6">
    <source>
        <dbReference type="EMBL" id="CAB4796745.1"/>
    </source>
</evidence>
<evidence type="ECO:0000313" key="10">
    <source>
        <dbReference type="EMBL" id="CAB5010479.1"/>
    </source>
</evidence>
<dbReference type="PANTHER" id="PTHR23308">
    <property type="entry name" value="NUCLEAR INHIBITOR OF PROTEIN PHOSPHATASE-1"/>
    <property type="match status" value="1"/>
</dbReference>
<dbReference type="EMBL" id="CAEZUA010000013">
    <property type="protein sequence ID" value="CAB4584171.1"/>
    <property type="molecule type" value="Genomic_DNA"/>
</dbReference>
<evidence type="ECO:0000313" key="5">
    <source>
        <dbReference type="EMBL" id="CAB4778827.1"/>
    </source>
</evidence>
<feature type="domain" description="FHA" evidence="1">
    <location>
        <begin position="73"/>
        <end position="122"/>
    </location>
</feature>
<dbReference type="EMBL" id="CAFBOE010000040">
    <property type="protein sequence ID" value="CAB4973602.1"/>
    <property type="molecule type" value="Genomic_DNA"/>
</dbReference>
<organism evidence="10">
    <name type="scientific">freshwater metagenome</name>
    <dbReference type="NCBI Taxonomy" id="449393"/>
    <lineage>
        <taxon>unclassified sequences</taxon>
        <taxon>metagenomes</taxon>
        <taxon>ecological metagenomes</taxon>
    </lineage>
</organism>
<dbReference type="EMBL" id="CAFBMI010000027">
    <property type="protein sequence ID" value="CAB4897323.1"/>
    <property type="molecule type" value="Genomic_DNA"/>
</dbReference>
<dbReference type="AlphaFoldDB" id="A0A6J7Q372"/>
<sequence>MATAQPERDLTSTLHLGLRQVVENSPQLRLSKNLELLSDDDKKTLDALAPKTAMLIVHRGSGKGSRFLIANGGSIGRSNDSDVFLDDVTVSRQHARISLVEGVYFLDDAGSLNGTYVNNLSVTHSPLTTGDEIQIGKFHMLYFGGK</sequence>
<gene>
    <name evidence="2" type="ORF">UFOPK1773_00361</name>
    <name evidence="3" type="ORF">UFOPK2288_00957</name>
    <name evidence="4" type="ORF">UFOPK2589_00640</name>
    <name evidence="5" type="ORF">UFOPK2931_00628</name>
    <name evidence="6" type="ORF">UFOPK3056_00229</name>
    <name evidence="7" type="ORF">UFOPK3287_00796</name>
    <name evidence="8" type="ORF">UFOPK3558_00489</name>
    <name evidence="9" type="ORF">UFOPK3916_00591</name>
    <name evidence="10" type="ORF">UFOPK4074_00613</name>
    <name evidence="11" type="ORF">UFOPK4372_00835</name>
</gene>
<accession>A0A6J7Q372</accession>
<dbReference type="EMBL" id="CAFAAR010000010">
    <property type="protein sequence ID" value="CAB4796745.1"/>
    <property type="molecule type" value="Genomic_DNA"/>
</dbReference>
<evidence type="ECO:0000313" key="3">
    <source>
        <dbReference type="EMBL" id="CAB4669492.1"/>
    </source>
</evidence>
<dbReference type="SMART" id="SM00240">
    <property type="entry name" value="FHA"/>
    <property type="match status" value="1"/>
</dbReference>
<dbReference type="EMBL" id="CAEZZZ010000029">
    <property type="protein sequence ID" value="CAB4778827.1"/>
    <property type="molecule type" value="Genomic_DNA"/>
</dbReference>
<dbReference type="PROSITE" id="PS50006">
    <property type="entry name" value="FHA_DOMAIN"/>
    <property type="match status" value="1"/>
</dbReference>
<dbReference type="Pfam" id="PF00498">
    <property type="entry name" value="FHA"/>
    <property type="match status" value="1"/>
</dbReference>